<feature type="domain" description="Fido" evidence="3">
    <location>
        <begin position="109"/>
        <end position="268"/>
    </location>
</feature>
<dbReference type="eggNOG" id="COG3177">
    <property type="taxonomic scope" value="Bacteria"/>
</dbReference>
<evidence type="ECO:0000256" key="1">
    <source>
        <dbReference type="PIRSR" id="PIRSR640198-1"/>
    </source>
</evidence>
<dbReference type="PANTHER" id="PTHR13504:SF38">
    <property type="entry name" value="FIDO DOMAIN-CONTAINING PROTEIN"/>
    <property type="match status" value="1"/>
</dbReference>
<dbReference type="AlphaFoldDB" id="Q5P950"/>
<dbReference type="PANTHER" id="PTHR13504">
    <property type="entry name" value="FIDO DOMAIN-CONTAINING PROTEIN DDB_G0283145"/>
    <property type="match status" value="1"/>
</dbReference>
<dbReference type="Pfam" id="PF02661">
    <property type="entry name" value="Fic"/>
    <property type="match status" value="1"/>
</dbReference>
<feature type="active site" evidence="1">
    <location>
        <position position="196"/>
    </location>
</feature>
<dbReference type="EMBL" id="CR555306">
    <property type="protein sequence ID" value="CAI06159.1"/>
    <property type="molecule type" value="Genomic_DNA"/>
</dbReference>
<dbReference type="OrthoDB" id="9813719at2"/>
<dbReference type="KEGG" id="eba:ebA65"/>
<proteinExistence type="predicted"/>
<keyword evidence="2" id="KW-0547">Nucleotide-binding</keyword>
<dbReference type="Proteomes" id="UP000006552">
    <property type="component" value="Chromosome"/>
</dbReference>
<evidence type="ECO:0000259" key="3">
    <source>
        <dbReference type="PROSITE" id="PS51459"/>
    </source>
</evidence>
<dbReference type="HOGENOM" id="CLU_046381_0_0_4"/>
<feature type="binding site" evidence="2">
    <location>
        <begin position="200"/>
        <end position="207"/>
    </location>
    <ligand>
        <name>ATP</name>
        <dbReference type="ChEBI" id="CHEBI:30616"/>
    </ligand>
</feature>
<evidence type="ECO:0000313" key="4">
    <source>
        <dbReference type="EMBL" id="CAI06159.1"/>
    </source>
</evidence>
<protein>
    <recommendedName>
        <fullName evidence="3">Fido domain-containing protein</fullName>
    </recommendedName>
</protein>
<feature type="binding site" evidence="2">
    <location>
        <begin position="238"/>
        <end position="239"/>
    </location>
    <ligand>
        <name>ATP</name>
        <dbReference type="ChEBI" id="CHEBI:30616"/>
    </ligand>
</feature>
<dbReference type="InterPro" id="IPR040198">
    <property type="entry name" value="Fido_containing"/>
</dbReference>
<dbReference type="RefSeq" id="WP_011235902.1">
    <property type="nucleotide sequence ID" value="NC_006513.1"/>
</dbReference>
<keyword evidence="5" id="KW-1185">Reference proteome</keyword>
<gene>
    <name evidence="4" type="ORF">ebA65</name>
</gene>
<reference evidence="4 5" key="1">
    <citation type="journal article" date="2005" name="Arch. Microbiol.">
        <title>The genome sequence of an anaerobic aromatic-degrading denitrifying bacterium, strain EbN1.</title>
        <authorList>
            <person name="Rabus R."/>
            <person name="Kube M."/>
            <person name="Heider J."/>
            <person name="Beck A."/>
            <person name="Heitmann K."/>
            <person name="Widdel F."/>
            <person name="Reinhardt R."/>
        </authorList>
    </citation>
    <scope>NUCLEOTIDE SEQUENCE [LARGE SCALE GENOMIC DNA]</scope>
    <source>
        <strain evidence="4 5">EbN1</strain>
    </source>
</reference>
<name>Q5P950_AROAE</name>
<keyword evidence="2" id="KW-0067">ATP-binding</keyword>
<organism evidence="4 5">
    <name type="scientific">Aromatoleum aromaticum (strain DSM 19018 / LMG 30748 / EbN1)</name>
    <name type="common">Azoarcus sp. (strain EbN1)</name>
    <dbReference type="NCBI Taxonomy" id="76114"/>
    <lineage>
        <taxon>Bacteria</taxon>
        <taxon>Pseudomonadati</taxon>
        <taxon>Pseudomonadota</taxon>
        <taxon>Betaproteobacteria</taxon>
        <taxon>Rhodocyclales</taxon>
        <taxon>Rhodocyclaceae</taxon>
        <taxon>Aromatoleum</taxon>
    </lineage>
</organism>
<dbReference type="SUPFAM" id="SSF140931">
    <property type="entry name" value="Fic-like"/>
    <property type="match status" value="1"/>
</dbReference>
<evidence type="ECO:0000256" key="2">
    <source>
        <dbReference type="PIRSR" id="PIRSR640198-2"/>
    </source>
</evidence>
<evidence type="ECO:0000313" key="5">
    <source>
        <dbReference type="Proteomes" id="UP000006552"/>
    </source>
</evidence>
<dbReference type="PROSITE" id="PS51459">
    <property type="entry name" value="FIDO"/>
    <property type="match status" value="1"/>
</dbReference>
<dbReference type="GO" id="GO:0005524">
    <property type="term" value="F:ATP binding"/>
    <property type="evidence" value="ECO:0007669"/>
    <property type="project" value="UniProtKB-KW"/>
</dbReference>
<dbReference type="Gene3D" id="1.10.3290.10">
    <property type="entry name" value="Fido-like domain"/>
    <property type="match status" value="1"/>
</dbReference>
<sequence length="348" mass="39957">MNTLRQFATGQIAIPPSTAWYLADLGEFRGKQELYTRQSPQRLKALREHALIESAVSSNRIEGVSVDPSRVRDILAAPKPLFRDRDEEEVRGYRDALAWIHAESATIPVDEETVKRLQAITRGQIWDAGLYKERDGDIIERYPDGRERVRFRTVPAANTPSCMADLVTDWRRCQDERWVPPLIALAAFNLDFLCVHPFRDGNGRVSRLLWLLQSYQLGYEVGRYISLERLIEQNKERYYETLEKSSQGWHEGKHDPWHYINYVLFILKTAYKEFADRVGETKAPRGVKTDQVLAAIQQFAGEFSVSQLELHCPGVSRDMVRRVLREQQAAGKVGCQGRGPAAKWKKKG</sequence>
<accession>Q5P950</accession>
<dbReference type="InterPro" id="IPR036597">
    <property type="entry name" value="Fido-like_dom_sf"/>
</dbReference>
<dbReference type="STRING" id="76114.ebA65"/>
<dbReference type="InterPro" id="IPR003812">
    <property type="entry name" value="Fido"/>
</dbReference>